<dbReference type="AlphaFoldDB" id="A0A1I7S614"/>
<dbReference type="EMBL" id="CAJFDI010000001">
    <property type="protein sequence ID" value="CAD5208664.1"/>
    <property type="molecule type" value="Genomic_DNA"/>
</dbReference>
<dbReference type="Proteomes" id="UP000582659">
    <property type="component" value="Unassembled WGS sequence"/>
</dbReference>
<sequence length="289" mass="32983">MSSTNCESSRKRKHVEVQVQVLKERVNRHPEASNEYFGNPKLSDFRIQAGDKTFHVVKYVLALKSKVFARMLLVDMKETTENFMTLDEDPEVVEAMLKFLYMNTKVKGNELARKVVQLAHRYEISELKEQCELEILETLTVEDAAECWLLASKLKLPRAFLKCNQFLYENFEDFDEHLISLCPESIELSSCLSGHMSAKLTINNDSDMEIAFKLYTVEPLTSRMNFKVVGPNEELELPAGTIVLPSSTGTGLVCYAPYTNEPVDYNQLHLLPNARFITVEILKRKMGGS</sequence>
<dbReference type="SMART" id="SM00225">
    <property type="entry name" value="BTB"/>
    <property type="match status" value="1"/>
</dbReference>
<reference evidence="5" key="1">
    <citation type="submission" date="2016-11" db="UniProtKB">
        <authorList>
            <consortium name="WormBaseParasite"/>
        </authorList>
    </citation>
    <scope>IDENTIFICATION</scope>
</reference>
<name>A0A1I7S614_BURXY</name>
<protein>
    <submittedName>
        <fullName evidence="2">(pine wood nematode) hypothetical protein</fullName>
    </submittedName>
    <submittedName>
        <fullName evidence="5">BTB domain-containing protein</fullName>
    </submittedName>
</protein>
<dbReference type="Proteomes" id="UP000659654">
    <property type="component" value="Unassembled WGS sequence"/>
</dbReference>
<organism evidence="3 5">
    <name type="scientific">Bursaphelenchus xylophilus</name>
    <name type="common">Pinewood nematode worm</name>
    <name type="synonym">Aphelenchoides xylophilus</name>
    <dbReference type="NCBI Taxonomy" id="6326"/>
    <lineage>
        <taxon>Eukaryota</taxon>
        <taxon>Metazoa</taxon>
        <taxon>Ecdysozoa</taxon>
        <taxon>Nematoda</taxon>
        <taxon>Chromadorea</taxon>
        <taxon>Rhabditida</taxon>
        <taxon>Tylenchina</taxon>
        <taxon>Tylenchomorpha</taxon>
        <taxon>Aphelenchoidea</taxon>
        <taxon>Aphelenchoididae</taxon>
        <taxon>Bursaphelenchus</taxon>
    </lineage>
</organism>
<dbReference type="PROSITE" id="PS50097">
    <property type="entry name" value="BTB"/>
    <property type="match status" value="1"/>
</dbReference>
<feature type="domain" description="BTB" evidence="1">
    <location>
        <begin position="43"/>
        <end position="101"/>
    </location>
</feature>
<keyword evidence="4" id="KW-1185">Reference proteome</keyword>
<dbReference type="SUPFAM" id="SSF54695">
    <property type="entry name" value="POZ domain"/>
    <property type="match status" value="1"/>
</dbReference>
<dbReference type="Pfam" id="PF00651">
    <property type="entry name" value="BTB"/>
    <property type="match status" value="1"/>
</dbReference>
<dbReference type="SMR" id="A0A1I7S614"/>
<evidence type="ECO:0000313" key="5">
    <source>
        <dbReference type="WBParaSite" id="BXY_0845000.1"/>
    </source>
</evidence>
<evidence type="ECO:0000313" key="4">
    <source>
        <dbReference type="Proteomes" id="UP000659654"/>
    </source>
</evidence>
<dbReference type="OrthoDB" id="6359816at2759"/>
<dbReference type="WBParaSite" id="BXY_0845000.1">
    <property type="protein sequence ID" value="BXY_0845000.1"/>
    <property type="gene ID" value="BXY_0845000"/>
</dbReference>
<accession>A0A1I7S614</accession>
<dbReference type="InterPro" id="IPR011333">
    <property type="entry name" value="SKP1/BTB/POZ_sf"/>
</dbReference>
<evidence type="ECO:0000313" key="3">
    <source>
        <dbReference type="Proteomes" id="UP000095284"/>
    </source>
</evidence>
<dbReference type="PANTHER" id="PTHR24413">
    <property type="entry name" value="SPECKLE-TYPE POZ PROTEIN"/>
    <property type="match status" value="1"/>
</dbReference>
<dbReference type="Proteomes" id="UP000095284">
    <property type="component" value="Unplaced"/>
</dbReference>
<dbReference type="InterPro" id="IPR000210">
    <property type="entry name" value="BTB/POZ_dom"/>
</dbReference>
<evidence type="ECO:0000259" key="1">
    <source>
        <dbReference type="PROSITE" id="PS50097"/>
    </source>
</evidence>
<dbReference type="EMBL" id="CAJFCV020000001">
    <property type="protein sequence ID" value="CAG9082398.1"/>
    <property type="molecule type" value="Genomic_DNA"/>
</dbReference>
<evidence type="ECO:0000313" key="2">
    <source>
        <dbReference type="EMBL" id="CAD5208664.1"/>
    </source>
</evidence>
<gene>
    <name evidence="2" type="ORF">BXYJ_LOCUS900</name>
</gene>
<dbReference type="Gene3D" id="3.30.710.10">
    <property type="entry name" value="Potassium Channel Kv1.1, Chain A"/>
    <property type="match status" value="1"/>
</dbReference>
<reference evidence="2" key="2">
    <citation type="submission" date="2020-09" db="EMBL/GenBank/DDBJ databases">
        <authorList>
            <person name="Kikuchi T."/>
        </authorList>
    </citation>
    <scope>NUCLEOTIDE SEQUENCE</scope>
    <source>
        <strain evidence="2">Ka4C1</strain>
    </source>
</reference>
<proteinExistence type="predicted"/>